<reference evidence="2" key="1">
    <citation type="submission" date="2020-01" db="EMBL/GenBank/DDBJ databases">
        <authorList>
            <person name="Rat A."/>
        </authorList>
    </citation>
    <scope>NUCLEOTIDE SEQUENCE</scope>
    <source>
        <strain evidence="2">LMG 31161</strain>
    </source>
</reference>
<accession>A0A9X9WNJ0</accession>
<keyword evidence="4" id="KW-1185">Reference proteome</keyword>
<dbReference type="Proteomes" id="UP001138708">
    <property type="component" value="Unassembled WGS sequence"/>
</dbReference>
<dbReference type="InterPro" id="IPR007047">
    <property type="entry name" value="Flp_Fap"/>
</dbReference>
<evidence type="ECO:0000313" key="4">
    <source>
        <dbReference type="Proteomes" id="UP000746741"/>
    </source>
</evidence>
<organism evidence="2 5">
    <name type="scientific">Neoroseomonas oryzicola</name>
    <dbReference type="NCBI Taxonomy" id="535904"/>
    <lineage>
        <taxon>Bacteria</taxon>
        <taxon>Pseudomonadati</taxon>
        <taxon>Pseudomonadota</taxon>
        <taxon>Alphaproteobacteria</taxon>
        <taxon>Acetobacterales</taxon>
        <taxon>Acetobacteraceae</taxon>
        <taxon>Neoroseomonas</taxon>
    </lineage>
</organism>
<evidence type="ECO:0000313" key="5">
    <source>
        <dbReference type="Proteomes" id="UP001138708"/>
    </source>
</evidence>
<keyword evidence="1" id="KW-0472">Membrane</keyword>
<reference evidence="2" key="3">
    <citation type="journal article" date="2021" name="Syst. Appl. Microbiol.">
        <title>Roseomonas hellenica sp. nov., isolated from roots of wild-growing Alkanna tinctoria.</title>
        <authorList>
            <person name="Rat A."/>
            <person name="Naranjo H.D."/>
            <person name="Lebbe L."/>
            <person name="Cnockaert M."/>
            <person name="Krigas N."/>
            <person name="Grigoriadou K."/>
            <person name="Maloupa E."/>
            <person name="Willems A."/>
        </authorList>
    </citation>
    <scope>NUCLEOTIDE SEQUENCE</scope>
    <source>
        <strain evidence="2">LMG 31161</strain>
    </source>
</reference>
<evidence type="ECO:0000313" key="2">
    <source>
        <dbReference type="EMBL" id="MBR0661900.1"/>
    </source>
</evidence>
<sequence length="70" mass="7168">MRKFLASLRGAASDRKGVTAAEYAILAVAVVIIVGIAATQFGTALKSAFQNIGSQISTQQSAVSTNVAAR</sequence>
<dbReference type="AlphaFoldDB" id="A0A9X9WNJ0"/>
<name>A0A9X9WNJ0_9PROT</name>
<dbReference type="Pfam" id="PF04964">
    <property type="entry name" value="Flp_Fap"/>
    <property type="match status" value="1"/>
</dbReference>
<keyword evidence="1" id="KW-0812">Transmembrane</keyword>
<evidence type="ECO:0000313" key="3">
    <source>
        <dbReference type="EMBL" id="NKE17065.1"/>
    </source>
</evidence>
<dbReference type="EMBL" id="JAAEDK010000069">
    <property type="protein sequence ID" value="MBR0661900.1"/>
    <property type="molecule type" value="Genomic_DNA"/>
</dbReference>
<gene>
    <name evidence="3" type="ORF">GWK15_08940</name>
    <name evidence="2" type="ORF">GXW75_21775</name>
</gene>
<dbReference type="Proteomes" id="UP000746741">
    <property type="component" value="Unassembled WGS sequence"/>
</dbReference>
<feature type="transmembrane region" description="Helical" evidence="1">
    <location>
        <begin position="20"/>
        <end position="41"/>
    </location>
</feature>
<reference evidence="3 4" key="2">
    <citation type="submission" date="2020-02" db="EMBL/GenBank/DDBJ databases">
        <authorList>
            <person name="Sun Q."/>
            <person name="Inoue M."/>
        </authorList>
    </citation>
    <scope>NUCLEOTIDE SEQUENCE [LARGE SCALE GENOMIC DNA]</scope>
    <source>
        <strain evidence="3 4">KCTC 22478</strain>
    </source>
</reference>
<protein>
    <submittedName>
        <fullName evidence="2">Flp family type IVb pilin</fullName>
    </submittedName>
</protein>
<proteinExistence type="predicted"/>
<comment type="caution">
    <text evidence="2">The sequence shown here is derived from an EMBL/GenBank/DDBJ whole genome shotgun (WGS) entry which is preliminary data.</text>
</comment>
<evidence type="ECO:0000256" key="1">
    <source>
        <dbReference type="SAM" id="Phobius"/>
    </source>
</evidence>
<dbReference type="EMBL" id="JAAVUP010000002">
    <property type="protein sequence ID" value="NKE17065.1"/>
    <property type="molecule type" value="Genomic_DNA"/>
</dbReference>
<keyword evidence="1" id="KW-1133">Transmembrane helix</keyword>